<dbReference type="FunCoup" id="A0A067MV27">
    <property type="interactions" value="297"/>
</dbReference>
<feature type="region of interest" description="Disordered" evidence="5">
    <location>
        <begin position="242"/>
        <end position="271"/>
    </location>
</feature>
<dbReference type="GO" id="GO:0005737">
    <property type="term" value="C:cytoplasm"/>
    <property type="evidence" value="ECO:0007669"/>
    <property type="project" value="TreeGrafter"/>
</dbReference>
<proteinExistence type="inferred from homology"/>
<dbReference type="STRING" id="930990.A0A067MV27"/>
<dbReference type="InterPro" id="IPR038286">
    <property type="entry name" value="IPK_sf"/>
</dbReference>
<organism evidence="6 7">
    <name type="scientific">Botryobasidium botryosum (strain FD-172 SS1)</name>
    <dbReference type="NCBI Taxonomy" id="930990"/>
    <lineage>
        <taxon>Eukaryota</taxon>
        <taxon>Fungi</taxon>
        <taxon>Dikarya</taxon>
        <taxon>Basidiomycota</taxon>
        <taxon>Agaricomycotina</taxon>
        <taxon>Agaricomycetes</taxon>
        <taxon>Cantharellales</taxon>
        <taxon>Botryobasidiaceae</taxon>
        <taxon>Botryobasidium</taxon>
    </lineage>
</organism>
<dbReference type="OrthoDB" id="338650at2759"/>
<keyword evidence="7" id="KW-1185">Reference proteome</keyword>
<evidence type="ECO:0000256" key="1">
    <source>
        <dbReference type="ARBA" id="ARBA00007374"/>
    </source>
</evidence>
<evidence type="ECO:0000313" key="6">
    <source>
        <dbReference type="EMBL" id="KDQ18560.1"/>
    </source>
</evidence>
<evidence type="ECO:0000256" key="5">
    <source>
        <dbReference type="SAM" id="MobiDB-lite"/>
    </source>
</evidence>
<dbReference type="HOGENOM" id="CLU_042569_3_1_1"/>
<dbReference type="PANTHER" id="PTHR12400:SF108">
    <property type="entry name" value="KINASE"/>
    <property type="match status" value="1"/>
</dbReference>
<dbReference type="Pfam" id="PF03770">
    <property type="entry name" value="IPK"/>
    <property type="match status" value="1"/>
</dbReference>
<accession>A0A067MV27</accession>
<dbReference type="EMBL" id="KL198021">
    <property type="protein sequence ID" value="KDQ18560.1"/>
    <property type="molecule type" value="Genomic_DNA"/>
</dbReference>
<dbReference type="SUPFAM" id="SSF56104">
    <property type="entry name" value="SAICAR synthase-like"/>
    <property type="match status" value="1"/>
</dbReference>
<dbReference type="PANTHER" id="PTHR12400">
    <property type="entry name" value="INOSITOL POLYPHOSPHATE KINASE"/>
    <property type="match status" value="1"/>
</dbReference>
<dbReference type="GO" id="GO:0000824">
    <property type="term" value="F:inositol-1,4,5,6-tetrakisphosphate 3-kinase activity"/>
    <property type="evidence" value="ECO:0007669"/>
    <property type="project" value="TreeGrafter"/>
</dbReference>
<dbReference type="AlphaFoldDB" id="A0A067MV27"/>
<comment type="similarity">
    <text evidence="1 4">Belongs to the inositol phosphokinase (IPK) family.</text>
</comment>
<evidence type="ECO:0000256" key="2">
    <source>
        <dbReference type="ARBA" id="ARBA00022679"/>
    </source>
</evidence>
<keyword evidence="3 4" id="KW-0418">Kinase</keyword>
<evidence type="ECO:0000313" key="7">
    <source>
        <dbReference type="Proteomes" id="UP000027195"/>
    </source>
</evidence>
<dbReference type="Gene3D" id="3.30.470.160">
    <property type="entry name" value="Inositol polyphosphate kinase"/>
    <property type="match status" value="1"/>
</dbReference>
<dbReference type="GO" id="GO:0005634">
    <property type="term" value="C:nucleus"/>
    <property type="evidence" value="ECO:0007669"/>
    <property type="project" value="TreeGrafter"/>
</dbReference>
<evidence type="ECO:0000256" key="4">
    <source>
        <dbReference type="RuleBase" id="RU363090"/>
    </source>
</evidence>
<keyword evidence="2 4" id="KW-0808">Transferase</keyword>
<name>A0A067MV27_BOTB1</name>
<dbReference type="GO" id="GO:0046854">
    <property type="term" value="P:phosphatidylinositol phosphate biosynthetic process"/>
    <property type="evidence" value="ECO:0007669"/>
    <property type="project" value="TreeGrafter"/>
</dbReference>
<protein>
    <recommendedName>
        <fullName evidence="4">Kinase</fullName>
        <ecNumber evidence="4">2.7.-.-</ecNumber>
    </recommendedName>
</protein>
<feature type="compositionally biased region" description="Acidic residues" evidence="5">
    <location>
        <begin position="243"/>
        <end position="253"/>
    </location>
</feature>
<dbReference type="Proteomes" id="UP000027195">
    <property type="component" value="Unassembled WGS sequence"/>
</dbReference>
<dbReference type="EC" id="2.7.-.-" evidence="4"/>
<dbReference type="InterPro" id="IPR005522">
    <property type="entry name" value="IPK"/>
</dbReference>
<sequence>MSDKMPLATQVGSHLNIRSIADGSLIVKSCLAGEKDFYTLLTPSEHFARLRPFIPRFLGVLRSKGSVEPNGRGEMRLDKVTQIVNGGRRESIILENLVFPFKRPNIIDIKLGTVFWNKNMSPEKRERMEKTARETTSLETGIRLTEFQVWDPTAQTMVMVPKSYGKSIAASELPAGVKRFIPTGSVPLRLLERIIERITHDVRRIRDAVQATEMRMIGGSLLIIWEGDSETLEKAFEAWDERAAEDEDEDDNGSCDNTTGGSTIKKPQKLGPPSLVKLVDFAQTQFAPGEGPDEGVLLGLKTTLDLLDGRLKEIREAAA</sequence>
<dbReference type="GO" id="GO:0032958">
    <property type="term" value="P:inositol phosphate biosynthetic process"/>
    <property type="evidence" value="ECO:0007669"/>
    <property type="project" value="InterPro"/>
</dbReference>
<evidence type="ECO:0000256" key="3">
    <source>
        <dbReference type="ARBA" id="ARBA00022777"/>
    </source>
</evidence>
<reference evidence="7" key="1">
    <citation type="journal article" date="2014" name="Proc. Natl. Acad. Sci. U.S.A.">
        <title>Extensive sampling of basidiomycete genomes demonstrates inadequacy of the white-rot/brown-rot paradigm for wood decay fungi.</title>
        <authorList>
            <person name="Riley R."/>
            <person name="Salamov A.A."/>
            <person name="Brown D.W."/>
            <person name="Nagy L.G."/>
            <person name="Floudas D."/>
            <person name="Held B.W."/>
            <person name="Levasseur A."/>
            <person name="Lombard V."/>
            <person name="Morin E."/>
            <person name="Otillar R."/>
            <person name="Lindquist E.A."/>
            <person name="Sun H."/>
            <person name="LaButti K.M."/>
            <person name="Schmutz J."/>
            <person name="Jabbour D."/>
            <person name="Luo H."/>
            <person name="Baker S.E."/>
            <person name="Pisabarro A.G."/>
            <person name="Walton J.D."/>
            <person name="Blanchette R.A."/>
            <person name="Henrissat B."/>
            <person name="Martin F."/>
            <person name="Cullen D."/>
            <person name="Hibbett D.S."/>
            <person name="Grigoriev I.V."/>
        </authorList>
    </citation>
    <scope>NUCLEOTIDE SEQUENCE [LARGE SCALE GENOMIC DNA]</scope>
    <source>
        <strain evidence="7">FD-172 SS1</strain>
    </source>
</reference>
<dbReference type="GO" id="GO:0008440">
    <property type="term" value="F:inositol-1,4,5-trisphosphate 3-kinase activity"/>
    <property type="evidence" value="ECO:0007669"/>
    <property type="project" value="TreeGrafter"/>
</dbReference>
<gene>
    <name evidence="6" type="ORF">BOTBODRAFT_171381</name>
</gene>
<dbReference type="InParanoid" id="A0A067MV27"/>